<evidence type="ECO:0000313" key="5">
    <source>
        <dbReference type="Proteomes" id="UP000199707"/>
    </source>
</evidence>
<evidence type="ECO:0000259" key="3">
    <source>
        <dbReference type="Pfam" id="PF08237"/>
    </source>
</evidence>
<dbReference type="RefSeq" id="WP_139169854.1">
    <property type="nucleotide sequence ID" value="NZ_FMUB01000002.1"/>
</dbReference>
<sequence>MDSKSRIVAAGFAAMLSFAQGAAPVARAAVAGSPDIAAFYLQGTCLCNTVPVAQQALGLADGYLAEAGPITGIGYPAGLLFALDSAIGATGVNAHLDAVPAGTKITLAGVSQGAIVLDYVKQSFALRVAAERPPTELTFVTFGDPMNTTGGIVAKNPLLWLSVPPGLLPTPYDTTEIVREYDGIADWPDRFNPLAVTNAVMGVAFVHPDYGAAADPSTPGTLKTVTVNAAGGTTTHYVVPTADLPITAPLRIAGIDTTAADKWLRPYIDSAYIRRPHVLADTSTAEEPAPASASSQQVASAAVSAADTTAPTPAVSVAQRISPAGVDSDNGTGATDVAARAGVHGSAAVTEESGGSARRSPKRLWTKAFGQITGWRMPSVTGRGRLDAARGVTGTDSTPTAASSRSASTISSEVQEHHRGGSHITAVDKTAGTAEKPVHDTNEPGADR</sequence>
<dbReference type="Gene3D" id="3.40.50.1820">
    <property type="entry name" value="alpha/beta hydrolase"/>
    <property type="match status" value="1"/>
</dbReference>
<reference evidence="5" key="1">
    <citation type="submission" date="2016-10" db="EMBL/GenBank/DDBJ databases">
        <authorList>
            <person name="Varghese N."/>
            <person name="Submissions S."/>
        </authorList>
    </citation>
    <scope>NUCLEOTIDE SEQUENCE [LARGE SCALE GENOMIC DNA]</scope>
    <source>
        <strain evidence="5">UNC267MFSha1.1M11</strain>
    </source>
</reference>
<feature type="signal peptide" evidence="2">
    <location>
        <begin position="1"/>
        <end position="28"/>
    </location>
</feature>
<dbReference type="InterPro" id="IPR029058">
    <property type="entry name" value="AB_hydrolase_fold"/>
</dbReference>
<dbReference type="AlphaFoldDB" id="A0A1G4VNJ4"/>
<name>A0A1G4VNJ4_9MYCO</name>
<gene>
    <name evidence="4" type="ORF">SAMN02799620_01355</name>
</gene>
<feature type="compositionally biased region" description="Low complexity" evidence="1">
    <location>
        <begin position="397"/>
        <end position="412"/>
    </location>
</feature>
<dbReference type="Pfam" id="PF08237">
    <property type="entry name" value="PE-PPE"/>
    <property type="match status" value="1"/>
</dbReference>
<feature type="domain" description="PE-PPE" evidence="3">
    <location>
        <begin position="87"/>
        <end position="272"/>
    </location>
</feature>
<feature type="compositionally biased region" description="Basic and acidic residues" evidence="1">
    <location>
        <begin position="436"/>
        <end position="448"/>
    </location>
</feature>
<accession>A0A1G4VNJ4</accession>
<evidence type="ECO:0000256" key="1">
    <source>
        <dbReference type="SAM" id="MobiDB-lite"/>
    </source>
</evidence>
<dbReference type="Proteomes" id="UP000199707">
    <property type="component" value="Unassembled WGS sequence"/>
</dbReference>
<proteinExistence type="predicted"/>
<protein>
    <submittedName>
        <fullName evidence="4">PE-PPE domain-containing protein</fullName>
    </submittedName>
</protein>
<organism evidence="4 5">
    <name type="scientific">Mycolicibacterium fluoranthenivorans</name>
    <dbReference type="NCBI Taxonomy" id="258505"/>
    <lineage>
        <taxon>Bacteria</taxon>
        <taxon>Bacillati</taxon>
        <taxon>Actinomycetota</taxon>
        <taxon>Actinomycetes</taxon>
        <taxon>Mycobacteriales</taxon>
        <taxon>Mycobacteriaceae</taxon>
        <taxon>Mycolicibacterium</taxon>
    </lineage>
</organism>
<keyword evidence="2" id="KW-0732">Signal</keyword>
<dbReference type="EMBL" id="FMUB01000002">
    <property type="protein sequence ID" value="SCX08946.1"/>
    <property type="molecule type" value="Genomic_DNA"/>
</dbReference>
<dbReference type="InterPro" id="IPR013228">
    <property type="entry name" value="PE-PPE_C"/>
</dbReference>
<feature type="region of interest" description="Disordered" evidence="1">
    <location>
        <begin position="381"/>
        <end position="448"/>
    </location>
</feature>
<evidence type="ECO:0000256" key="2">
    <source>
        <dbReference type="SAM" id="SignalP"/>
    </source>
</evidence>
<feature type="chain" id="PRO_5011729109" evidence="2">
    <location>
        <begin position="29"/>
        <end position="448"/>
    </location>
</feature>
<evidence type="ECO:0000313" key="4">
    <source>
        <dbReference type="EMBL" id="SCX08946.1"/>
    </source>
</evidence>